<reference evidence="1 2" key="1">
    <citation type="journal article" date="2019" name="Mol. Biol. Evol.">
        <title>Blast fungal genomes show frequent chromosomal changes, gene gains and losses, and effector gene turnover.</title>
        <authorList>
            <person name="Gomez Luciano L.B."/>
            <person name="Jason Tsai I."/>
            <person name="Chuma I."/>
            <person name="Tosa Y."/>
            <person name="Chen Y.H."/>
            <person name="Li J.Y."/>
            <person name="Li M.Y."/>
            <person name="Jade Lu M.Y."/>
            <person name="Nakayashiki H."/>
            <person name="Li W.H."/>
        </authorList>
    </citation>
    <scope>NUCLEOTIDE SEQUENCE [LARGE SCALE GENOMIC DNA]</scope>
    <source>
        <strain evidence="1">MZ5-1-6</strain>
    </source>
</reference>
<evidence type="ECO:0000313" key="1">
    <source>
        <dbReference type="EMBL" id="QBZ60800.1"/>
    </source>
</evidence>
<accession>A0A4P7NFX5</accession>
<name>A0A4P7NFX5_PYROR</name>
<sequence length="554" mass="60314">MVFREARRFFVLYVPLITAIFLSIRLIRKHTTVQQPSQQLLWAHPVSAKWGARPNLQDAAVAKHIETDDGSDIPAAGGAAAAAAAAIPQRHEEKPHSPPDAAQMVTTQTAPEKLGDLLPPIDAFDGASQAVPETHVVVSSSGALDPVGAPKAPGAGLKEAKRPFTRLVFGGRSAINPNVLPHPTKRDTYVMVAQEHPPPPDSFGRFTELTCDAAVNRRGELACVTFPVALAIEPTKTRGNACDDPARPALELLQINQGPHDARVFLGPRGGVPLVSYGSNSGFTCFGQWIQDFRLVSRWGEQQQQQLDDADDAQTGVAPVDKTITMAGELFARGTEMQRPLGDGYSPVEKNFFVFWDRDGAMHAHHAMHPRRVLGRLNADGSVGRDLGPDTAAADGACMGRHLPALERVSFLSGPGDEDDSVHQSTNSLAVTMCRRGEAGCEPSAGNTFIATVVQHKRYRGFRSSYEAYVVLFRQEAPFALHAVSRRPLWITGRRRAPERTEMFYITSLNWMRPGQGYHGYLDDVILAGFGIEDARPAVLDVRAEDLFQDMGLC</sequence>
<gene>
    <name evidence="1" type="ORF">PoMZ_07743</name>
</gene>
<dbReference type="EMBL" id="CP034207">
    <property type="protein sequence ID" value="QBZ60800.1"/>
    <property type="molecule type" value="Genomic_DNA"/>
</dbReference>
<organism evidence="1 2">
    <name type="scientific">Pyricularia oryzae</name>
    <name type="common">Rice blast fungus</name>
    <name type="synonym">Magnaporthe oryzae</name>
    <dbReference type="NCBI Taxonomy" id="318829"/>
    <lineage>
        <taxon>Eukaryota</taxon>
        <taxon>Fungi</taxon>
        <taxon>Dikarya</taxon>
        <taxon>Ascomycota</taxon>
        <taxon>Pezizomycotina</taxon>
        <taxon>Sordariomycetes</taxon>
        <taxon>Sordariomycetidae</taxon>
        <taxon>Magnaporthales</taxon>
        <taxon>Pyriculariaceae</taxon>
        <taxon>Pyricularia</taxon>
    </lineage>
</organism>
<protein>
    <submittedName>
        <fullName evidence="1">Uncharacterized protein</fullName>
    </submittedName>
</protein>
<evidence type="ECO:0000313" key="2">
    <source>
        <dbReference type="Proteomes" id="UP000294847"/>
    </source>
</evidence>
<dbReference type="AlphaFoldDB" id="A0A4P7NFX5"/>
<proteinExistence type="predicted"/>
<dbReference type="Proteomes" id="UP000294847">
    <property type="component" value="Chromosome 4"/>
</dbReference>